<evidence type="ECO:0000313" key="4">
    <source>
        <dbReference type="EMBL" id="QDP94540.1"/>
    </source>
</evidence>
<dbReference type="InterPro" id="IPR000253">
    <property type="entry name" value="FHA_dom"/>
</dbReference>
<evidence type="ECO:0000256" key="1">
    <source>
        <dbReference type="ARBA" id="ARBA00022553"/>
    </source>
</evidence>
<dbReference type="OrthoDB" id="5485098at2"/>
<sequence>MTNAKQGADAEPHGIGPHWTSQWRARYRPGDWLVLAGPTSLVLMQPAAPQWSDLIEVVWEEVVGAASIQELAARLADFRLDAMPDFAAIFWDHGGMRSLVRGAVKLVDPKSGQSVADGQGVQTWTEIGLGDLQQVELRAGEQNEGEQLELPLVIGAVGASRVLLDCSEPIQIRSPQGTFVGDQEALRLLSAPEDSTTGAELVEGPSAESAARTAEPAAKLPGPVEGQTSESATPAAVAAAALSTAAQPEPTVRLDPAESGQTVFASSLPGLQLSDSQHRPVLGVLHPSSGGQVVVDRPVVIGRSPVASRVRSDQLPRLLTVPSPSHDISRTHVQVAPQEGRLVVTDLNSTNGTILVSPDGRRSDLRPGVGVPLEYGSLIDLGDGITIAVDRG</sequence>
<proteinExistence type="predicted"/>
<feature type="domain" description="FHA" evidence="3">
    <location>
        <begin position="299"/>
        <end position="355"/>
    </location>
</feature>
<dbReference type="Pfam" id="PF00498">
    <property type="entry name" value="FHA"/>
    <property type="match status" value="1"/>
</dbReference>
<dbReference type="PROSITE" id="PS50006">
    <property type="entry name" value="FHA_DOMAIN"/>
    <property type="match status" value="1"/>
</dbReference>
<dbReference type="Proteomes" id="UP000319263">
    <property type="component" value="Chromosome"/>
</dbReference>
<accession>A0A516PTU2</accession>
<gene>
    <name evidence="4" type="ORF">FOE78_00170</name>
</gene>
<evidence type="ECO:0000313" key="5">
    <source>
        <dbReference type="Proteomes" id="UP000319263"/>
    </source>
</evidence>
<dbReference type="InterPro" id="IPR008984">
    <property type="entry name" value="SMAD_FHA_dom_sf"/>
</dbReference>
<feature type="region of interest" description="Disordered" evidence="2">
    <location>
        <begin position="192"/>
        <end position="259"/>
    </location>
</feature>
<feature type="region of interest" description="Disordered" evidence="2">
    <location>
        <begin position="1"/>
        <end position="20"/>
    </location>
</feature>
<reference evidence="4 5" key="1">
    <citation type="submission" date="2019-07" db="EMBL/GenBank/DDBJ databases">
        <title>Microlunatus dokdonensis sp. nov. isolated from the rhizospheric soil of the wild plant Elymus tsukushiensis.</title>
        <authorList>
            <person name="Ghim S.-Y."/>
            <person name="Hwang Y.-J."/>
            <person name="Son J.-S."/>
            <person name="Shin J.-H."/>
        </authorList>
    </citation>
    <scope>NUCLEOTIDE SEQUENCE [LARGE SCALE GENOMIC DNA]</scope>
    <source>
        <strain evidence="4 5">KUDC0627</strain>
    </source>
</reference>
<keyword evidence="5" id="KW-1185">Reference proteome</keyword>
<dbReference type="CDD" id="cd00060">
    <property type="entry name" value="FHA"/>
    <property type="match status" value="1"/>
</dbReference>
<evidence type="ECO:0000259" key="3">
    <source>
        <dbReference type="PROSITE" id="PS50006"/>
    </source>
</evidence>
<protein>
    <submittedName>
        <fullName evidence="4">FHA domain-containing protein</fullName>
    </submittedName>
</protein>
<keyword evidence="1" id="KW-0597">Phosphoprotein</keyword>
<dbReference type="AlphaFoldDB" id="A0A516PTU2"/>
<dbReference type="EMBL" id="CP041692">
    <property type="protein sequence ID" value="QDP94540.1"/>
    <property type="molecule type" value="Genomic_DNA"/>
</dbReference>
<organism evidence="4 5">
    <name type="scientific">Microlunatus elymi</name>
    <dbReference type="NCBI Taxonomy" id="2596828"/>
    <lineage>
        <taxon>Bacteria</taxon>
        <taxon>Bacillati</taxon>
        <taxon>Actinomycetota</taxon>
        <taxon>Actinomycetes</taxon>
        <taxon>Propionibacteriales</taxon>
        <taxon>Propionibacteriaceae</taxon>
        <taxon>Microlunatus</taxon>
    </lineage>
</organism>
<evidence type="ECO:0000256" key="2">
    <source>
        <dbReference type="SAM" id="MobiDB-lite"/>
    </source>
</evidence>
<name>A0A516PTU2_9ACTN</name>
<dbReference type="RefSeq" id="WP_143984529.1">
    <property type="nucleotide sequence ID" value="NZ_CP041692.1"/>
</dbReference>
<dbReference type="SUPFAM" id="SSF49879">
    <property type="entry name" value="SMAD/FHA domain"/>
    <property type="match status" value="1"/>
</dbReference>
<dbReference type="KEGG" id="mik:FOE78_00170"/>
<feature type="compositionally biased region" description="Low complexity" evidence="2">
    <location>
        <begin position="228"/>
        <end position="246"/>
    </location>
</feature>
<feature type="compositionally biased region" description="Low complexity" evidence="2">
    <location>
        <begin position="205"/>
        <end position="218"/>
    </location>
</feature>
<dbReference type="Gene3D" id="2.60.200.20">
    <property type="match status" value="1"/>
</dbReference>